<accession>A0A1C6IYN8</accession>
<dbReference type="Gene3D" id="1.10.10.10">
    <property type="entry name" value="Winged helix-like DNA-binding domain superfamily/Winged helix DNA-binding domain"/>
    <property type="match status" value="1"/>
</dbReference>
<dbReference type="InterPro" id="IPR036390">
    <property type="entry name" value="WH_DNA-bd_sf"/>
</dbReference>
<dbReference type="GO" id="GO:0003700">
    <property type="term" value="F:DNA-binding transcription factor activity"/>
    <property type="evidence" value="ECO:0007669"/>
    <property type="project" value="TreeGrafter"/>
</dbReference>
<dbReference type="GO" id="GO:0005829">
    <property type="term" value="C:cytosol"/>
    <property type="evidence" value="ECO:0007669"/>
    <property type="project" value="TreeGrafter"/>
</dbReference>
<gene>
    <name evidence="1" type="ORF">SAMEA3545359_01777</name>
</gene>
<dbReference type="PANTHER" id="PTHR33221:SF2">
    <property type="entry name" value="TRANSCRIPTIONAL REGULATOR"/>
    <property type="match status" value="1"/>
</dbReference>
<protein>
    <submittedName>
        <fullName evidence="1">Iron-responsive transcriptional regulator</fullName>
    </submittedName>
</protein>
<proteinExistence type="predicted"/>
<dbReference type="Pfam" id="PF02082">
    <property type="entry name" value="Rrf2"/>
    <property type="match status" value="1"/>
</dbReference>
<dbReference type="PANTHER" id="PTHR33221">
    <property type="entry name" value="WINGED HELIX-TURN-HELIX TRANSCRIPTIONAL REGULATOR, RRF2 FAMILY"/>
    <property type="match status" value="1"/>
</dbReference>
<dbReference type="EMBL" id="FMHG01000001">
    <property type="protein sequence ID" value="SCJ74878.1"/>
    <property type="molecule type" value="Genomic_DNA"/>
</dbReference>
<dbReference type="InterPro" id="IPR036388">
    <property type="entry name" value="WH-like_DNA-bd_sf"/>
</dbReference>
<sequence length="141" mass="15695">MFITREIDYAFRAVRALAGGGKLNIKQICERESIPTEFGYKILKKLSRAGLVTVIRGQGGGYRLSCDPDHTTLLDIASAISDSLFLNECVENGYDCINNTGDRKCMVNRELCRIQKVLDAELRAHSLTEILQADDQQTPAE</sequence>
<name>A0A1C6IYN8_9FIRM</name>
<organism evidence="1">
    <name type="scientific">uncultured Anaerotruncus sp</name>
    <dbReference type="NCBI Taxonomy" id="905011"/>
    <lineage>
        <taxon>Bacteria</taxon>
        <taxon>Bacillati</taxon>
        <taxon>Bacillota</taxon>
        <taxon>Clostridia</taxon>
        <taxon>Eubacteriales</taxon>
        <taxon>Oscillospiraceae</taxon>
        <taxon>Anaerotruncus</taxon>
        <taxon>environmental samples</taxon>
    </lineage>
</organism>
<dbReference type="NCBIfam" id="TIGR00738">
    <property type="entry name" value="rrf2_super"/>
    <property type="match status" value="1"/>
</dbReference>
<dbReference type="SUPFAM" id="SSF46785">
    <property type="entry name" value="Winged helix' DNA-binding domain"/>
    <property type="match status" value="1"/>
</dbReference>
<dbReference type="AlphaFoldDB" id="A0A1C6IYN8"/>
<evidence type="ECO:0000313" key="1">
    <source>
        <dbReference type="EMBL" id="SCJ74878.1"/>
    </source>
</evidence>
<reference evidence="1" key="1">
    <citation type="submission" date="2015-09" db="EMBL/GenBank/DDBJ databases">
        <authorList>
            <consortium name="Pathogen Informatics"/>
        </authorList>
    </citation>
    <scope>NUCLEOTIDE SEQUENCE</scope>
    <source>
        <strain evidence="1">2789STDY5834896</strain>
    </source>
</reference>
<dbReference type="PROSITE" id="PS51197">
    <property type="entry name" value="HTH_RRF2_2"/>
    <property type="match status" value="1"/>
</dbReference>
<dbReference type="InterPro" id="IPR000944">
    <property type="entry name" value="Tscrpt_reg_Rrf2"/>
</dbReference>